<evidence type="ECO:0000256" key="1">
    <source>
        <dbReference type="ARBA" id="ARBA00004141"/>
    </source>
</evidence>
<evidence type="ECO:0000313" key="10">
    <source>
        <dbReference type="EMBL" id="MEB3100222.1"/>
    </source>
</evidence>
<comment type="subcellular location">
    <subcellularLocation>
        <location evidence="1">Membrane</location>
        <topology evidence="1">Multi-pass membrane protein</topology>
    </subcellularLocation>
</comment>
<feature type="domain" description="Cytochrome oxidase subunit I profile" evidence="9">
    <location>
        <begin position="15"/>
        <end position="503"/>
    </location>
</feature>
<comment type="similarity">
    <text evidence="7">Belongs to the heme-copper respiratory oxidase family.</text>
</comment>
<sequence>MSAAKHKNAGFDGAVIPASSFAFDVKDANLILAHLIFSFIALFLGALAGLLQALVRAGYIVLPPMLDYYQLLTAHGVLLALVFTTFFIIGFLYSGVVKTLDGKMLASARSWAWWGFYLMLAGTIMAAITILTNDASVLYTFYAPLQASPWFYIGLVLVIVGSWFSSIAIFINYAYWRRTHKGEVSPLFAYMAVATMILWIIATIGVAVEVIFQLVPWSLGWTPRINVALSRALFWYFGHPLVYFWLLPAYIYWYVNVPRIIKGKVFSNTLPRLTFILFILYSVPVGFHHQLNEPGISNFWKFLQVVLTMIVVFPSLMTAFAIIGTFELAGRSQGAKGRFGWIRKLPWGDVRFLAPVLSMLMFIPAGAGGIVNASYQMNQVVHNTLWVTGHFHLTLATSVVLTFFGISYWLIPVLTRRTLTPGANKLGIVQSVLWIAGMLLLGITMHIVGLMGEPRRSSFSTYNDHATALSWLPYMYVIGIGGVLLFISVMLFLFAAVYLMYYAPRTDQPAEYPIGEVDESTQHPPLILERWSLWIAVTVVLVLVAYAVPIWHLMQTPLATWSPPVRTW</sequence>
<dbReference type="Pfam" id="PF00115">
    <property type="entry name" value="COX1"/>
    <property type="match status" value="1"/>
</dbReference>
<feature type="transmembrane region" description="Helical" evidence="8">
    <location>
        <begin position="391"/>
        <end position="411"/>
    </location>
</feature>
<organism evidence="10 11">
    <name type="scientific">Ferviditalea candida</name>
    <dbReference type="NCBI Taxonomy" id="3108399"/>
    <lineage>
        <taxon>Bacteria</taxon>
        <taxon>Bacillati</taxon>
        <taxon>Bacillota</taxon>
        <taxon>Bacilli</taxon>
        <taxon>Bacillales</taxon>
        <taxon>Paenibacillaceae</taxon>
        <taxon>Ferviditalea</taxon>
    </lineage>
</organism>
<evidence type="ECO:0000259" key="9">
    <source>
        <dbReference type="PROSITE" id="PS50855"/>
    </source>
</evidence>
<dbReference type="PROSITE" id="PS00077">
    <property type="entry name" value="COX1_CUB"/>
    <property type="match status" value="1"/>
</dbReference>
<feature type="transmembrane region" description="Helical" evidence="8">
    <location>
        <begin position="151"/>
        <end position="175"/>
    </location>
</feature>
<keyword evidence="7" id="KW-0813">Transport</keyword>
<feature type="transmembrane region" description="Helical" evidence="8">
    <location>
        <begin position="265"/>
        <end position="283"/>
    </location>
</feature>
<evidence type="ECO:0000256" key="3">
    <source>
        <dbReference type="ARBA" id="ARBA00022692"/>
    </source>
</evidence>
<feature type="transmembrane region" description="Helical" evidence="8">
    <location>
        <begin position="187"/>
        <end position="212"/>
    </location>
</feature>
<keyword evidence="5 8" id="KW-1133">Transmembrane helix</keyword>
<comment type="caution">
    <text evidence="10">The sequence shown here is derived from an EMBL/GenBank/DDBJ whole genome shotgun (WGS) entry which is preliminary data.</text>
</comment>
<feature type="transmembrane region" description="Helical" evidence="8">
    <location>
        <begin position="531"/>
        <end position="554"/>
    </location>
</feature>
<reference evidence="10" key="1">
    <citation type="submission" date="2023-12" db="EMBL/GenBank/DDBJ databases">
        <title>Fervidustalea candida gen. nov., sp. nov., a novel member of the family Paenibacillaceae isolated from a geothermal area.</title>
        <authorList>
            <person name="Li W.-J."/>
            <person name="Jiao J.-Y."/>
            <person name="Chen Y."/>
        </authorList>
    </citation>
    <scope>NUCLEOTIDE SEQUENCE</scope>
    <source>
        <strain evidence="10">SYSU GA230002</strain>
    </source>
</reference>
<evidence type="ECO:0000256" key="5">
    <source>
        <dbReference type="ARBA" id="ARBA00022989"/>
    </source>
</evidence>
<dbReference type="Proteomes" id="UP001310386">
    <property type="component" value="Unassembled WGS sequence"/>
</dbReference>
<dbReference type="InterPro" id="IPR036927">
    <property type="entry name" value="Cyt_c_oxase-like_su1_sf"/>
</dbReference>
<feature type="transmembrane region" description="Helical" evidence="8">
    <location>
        <begin position="303"/>
        <end position="329"/>
    </location>
</feature>
<keyword evidence="7" id="KW-0408">Iron</keyword>
<feature type="transmembrane region" description="Helical" evidence="8">
    <location>
        <begin position="232"/>
        <end position="253"/>
    </location>
</feature>
<dbReference type="CDD" id="cd01660">
    <property type="entry name" value="ba3-like_Oxidase_I"/>
    <property type="match status" value="1"/>
</dbReference>
<feature type="transmembrane region" description="Helical" evidence="8">
    <location>
        <begin position="432"/>
        <end position="451"/>
    </location>
</feature>
<feature type="transmembrane region" description="Helical" evidence="8">
    <location>
        <begin position="471"/>
        <end position="501"/>
    </location>
</feature>
<dbReference type="InterPro" id="IPR023615">
    <property type="entry name" value="Cyt_c_Oxase_su1_BS"/>
</dbReference>
<accession>A0ABU5ZD86</accession>
<dbReference type="RefSeq" id="WP_371752327.1">
    <property type="nucleotide sequence ID" value="NZ_JAYJLD010000001.1"/>
</dbReference>
<feature type="transmembrane region" description="Helical" evidence="8">
    <location>
        <begin position="114"/>
        <end position="131"/>
    </location>
</feature>
<dbReference type="PRINTS" id="PR01165">
    <property type="entry name" value="CYCOXIDASEI"/>
</dbReference>
<protein>
    <submittedName>
        <fullName evidence="10">B(O/a)3-type cytochrome-c oxidase subunit 1</fullName>
    </submittedName>
</protein>
<gene>
    <name evidence="10" type="ORF">VF724_00935</name>
</gene>
<feature type="transmembrane region" description="Helical" evidence="8">
    <location>
        <begin position="71"/>
        <end position="93"/>
    </location>
</feature>
<keyword evidence="2 7" id="KW-0679">Respiratory chain</keyword>
<keyword evidence="11" id="KW-1185">Reference proteome</keyword>
<keyword evidence="7" id="KW-0479">Metal-binding</keyword>
<feature type="transmembrane region" description="Helical" evidence="8">
    <location>
        <begin position="30"/>
        <end position="51"/>
    </location>
</feature>
<dbReference type="InterPro" id="IPR023616">
    <property type="entry name" value="Cyt_c_oxase-like_su1_dom"/>
</dbReference>
<dbReference type="PROSITE" id="PS50855">
    <property type="entry name" value="COX1"/>
    <property type="match status" value="1"/>
</dbReference>
<evidence type="ECO:0000313" key="11">
    <source>
        <dbReference type="Proteomes" id="UP001310386"/>
    </source>
</evidence>
<keyword evidence="4 7" id="KW-0249">Electron transport</keyword>
<evidence type="ECO:0000256" key="7">
    <source>
        <dbReference type="RuleBase" id="RU000370"/>
    </source>
</evidence>
<dbReference type="PANTHER" id="PTHR10422">
    <property type="entry name" value="CYTOCHROME C OXIDASE SUBUNIT 1"/>
    <property type="match status" value="1"/>
</dbReference>
<dbReference type="PANTHER" id="PTHR10422:SF40">
    <property type="entry name" value="CYTOCHROME C OXIDASE SUBUNIT I"/>
    <property type="match status" value="1"/>
</dbReference>
<feature type="transmembrane region" description="Helical" evidence="8">
    <location>
        <begin position="350"/>
        <end position="371"/>
    </location>
</feature>
<keyword evidence="6 8" id="KW-0472">Membrane</keyword>
<dbReference type="SUPFAM" id="SSF81442">
    <property type="entry name" value="Cytochrome c oxidase subunit I-like"/>
    <property type="match status" value="1"/>
</dbReference>
<evidence type="ECO:0000256" key="4">
    <source>
        <dbReference type="ARBA" id="ARBA00022982"/>
    </source>
</evidence>
<name>A0ABU5ZD86_9BACL</name>
<proteinExistence type="inferred from homology"/>
<keyword evidence="7" id="KW-0349">Heme</keyword>
<dbReference type="InterPro" id="IPR000883">
    <property type="entry name" value="Cyt_C_Oxase_1"/>
</dbReference>
<dbReference type="Gene3D" id="1.20.210.10">
    <property type="entry name" value="Cytochrome c oxidase-like, subunit I domain"/>
    <property type="match status" value="1"/>
</dbReference>
<keyword evidence="3 7" id="KW-0812">Transmembrane</keyword>
<dbReference type="EMBL" id="JAYJLD010000001">
    <property type="protein sequence ID" value="MEB3100222.1"/>
    <property type="molecule type" value="Genomic_DNA"/>
</dbReference>
<evidence type="ECO:0000256" key="2">
    <source>
        <dbReference type="ARBA" id="ARBA00022660"/>
    </source>
</evidence>
<dbReference type="InterPro" id="IPR033943">
    <property type="entry name" value="Ba3-like_Oxidase_I"/>
</dbReference>
<evidence type="ECO:0000256" key="6">
    <source>
        <dbReference type="ARBA" id="ARBA00023136"/>
    </source>
</evidence>
<evidence type="ECO:0000256" key="8">
    <source>
        <dbReference type="SAM" id="Phobius"/>
    </source>
</evidence>